<feature type="binding site" evidence="17">
    <location>
        <position position="378"/>
    </location>
    <ligand>
        <name>Zn(2+)</name>
        <dbReference type="ChEBI" id="CHEBI:29105"/>
        <label>1</label>
        <note>catalytic</note>
    </ligand>
</feature>
<dbReference type="GO" id="GO:0004180">
    <property type="term" value="F:carboxypeptidase activity"/>
    <property type="evidence" value="ECO:0007669"/>
    <property type="project" value="UniProtKB-KW"/>
</dbReference>
<evidence type="ECO:0000313" key="23">
    <source>
        <dbReference type="EnsemblMetazoa" id="XP_014260341.1"/>
    </source>
</evidence>
<keyword evidence="5 22" id="KW-0732">Signal</keyword>
<evidence type="ECO:0000256" key="3">
    <source>
        <dbReference type="ARBA" id="ARBA00022670"/>
    </source>
</evidence>
<evidence type="ECO:0000256" key="5">
    <source>
        <dbReference type="ARBA" id="ARBA00022729"/>
    </source>
</evidence>
<evidence type="ECO:0000256" key="12">
    <source>
        <dbReference type="ARBA" id="ARBA00039858"/>
    </source>
</evidence>
<keyword evidence="8 21" id="KW-0482">Metalloprotease</keyword>
<comment type="catalytic activity">
    <reaction evidence="11">
        <text>Release of a C-terminal dipeptide, oligopeptide-|-Xaa-Yaa, when Xaa is not Pro, and Yaa is neither Asp nor Glu. Thus, conversion of angiotensin I to angiotensin II, with increase in vasoconstrictor activity, but no action on angiotensin II.</text>
        <dbReference type="EC" id="3.4.15.1"/>
    </reaction>
</comment>
<keyword evidence="24" id="KW-1185">Reference proteome</keyword>
<evidence type="ECO:0000256" key="14">
    <source>
        <dbReference type="PIRSR" id="PIRSR601548-10"/>
    </source>
</evidence>
<feature type="active site" description="Proton donor 1" evidence="13">
    <location>
        <position position="508"/>
    </location>
</feature>
<dbReference type="KEGG" id="clec:106672985"/>
<dbReference type="Pfam" id="PF01401">
    <property type="entry name" value="Peptidase_M2"/>
    <property type="match status" value="1"/>
</dbReference>
<dbReference type="GO" id="GO:0008241">
    <property type="term" value="F:peptidyl-dipeptidase activity"/>
    <property type="evidence" value="ECO:0007669"/>
    <property type="project" value="UniProtKB-EC"/>
</dbReference>
<dbReference type="GO" id="GO:0005886">
    <property type="term" value="C:plasma membrane"/>
    <property type="evidence" value="ECO:0007669"/>
    <property type="project" value="TreeGrafter"/>
</dbReference>
<comment type="similarity">
    <text evidence="1 20 21">Belongs to the peptidase M2 family.</text>
</comment>
<dbReference type="GO" id="GO:0005615">
    <property type="term" value="C:extracellular space"/>
    <property type="evidence" value="ECO:0007669"/>
    <property type="project" value="TreeGrafter"/>
</dbReference>
<dbReference type="SUPFAM" id="SSF55486">
    <property type="entry name" value="Metalloproteases ('zincins'), catalytic domain"/>
    <property type="match status" value="1"/>
</dbReference>
<comment type="caution">
    <text evidence="20">Lacks conserved residue(s) required for the propagation of feature annotation.</text>
</comment>
<reference evidence="23" key="1">
    <citation type="submission" date="2022-01" db="UniProtKB">
        <authorList>
            <consortium name="EnsemblMetazoa"/>
        </authorList>
    </citation>
    <scope>IDENTIFICATION</scope>
</reference>
<feature type="binding site" evidence="19">
    <location>
        <position position="382"/>
    </location>
    <ligand>
        <name>Zn(2+)</name>
        <dbReference type="ChEBI" id="CHEBI:29105"/>
        <label>2</label>
        <note>catalytic</note>
    </ligand>
</feature>
<keyword evidence="6 21" id="KW-0378">Hydrolase</keyword>
<evidence type="ECO:0000256" key="10">
    <source>
        <dbReference type="ARBA" id="ARBA00023180"/>
    </source>
</evidence>
<keyword evidence="2 21" id="KW-0121">Carboxypeptidase</keyword>
<feature type="glycosylation site" description="N-linked (GlcNAc...) asparagine" evidence="14">
    <location>
        <position position="60"/>
    </location>
</feature>
<dbReference type="RefSeq" id="XP_014260341.1">
    <property type="nucleotide sequence ID" value="XM_014404855.2"/>
</dbReference>
<organism evidence="23 24">
    <name type="scientific">Cimex lectularius</name>
    <name type="common">Bed bug</name>
    <name type="synonym">Acanthia lectularia</name>
    <dbReference type="NCBI Taxonomy" id="79782"/>
    <lineage>
        <taxon>Eukaryota</taxon>
        <taxon>Metazoa</taxon>
        <taxon>Ecdysozoa</taxon>
        <taxon>Arthropoda</taxon>
        <taxon>Hexapoda</taxon>
        <taxon>Insecta</taxon>
        <taxon>Pterygota</taxon>
        <taxon>Neoptera</taxon>
        <taxon>Paraneoptera</taxon>
        <taxon>Hemiptera</taxon>
        <taxon>Heteroptera</taxon>
        <taxon>Panheteroptera</taxon>
        <taxon>Cimicomorpha</taxon>
        <taxon>Cimicidae</taxon>
        <taxon>Cimex</taxon>
    </lineage>
</organism>
<evidence type="ECO:0000256" key="22">
    <source>
        <dbReference type="SAM" id="SignalP"/>
    </source>
</evidence>
<feature type="binding site" evidence="16">
    <location>
        <position position="517"/>
    </location>
    <ligand>
        <name>chloride</name>
        <dbReference type="ChEBI" id="CHEBI:17996"/>
        <label>1</label>
    </ligand>
</feature>
<feature type="disulfide bond" evidence="18 20">
    <location>
        <begin position="347"/>
        <end position="365"/>
    </location>
</feature>
<feature type="disulfide bond" evidence="20">
    <location>
        <begin position="140"/>
        <end position="148"/>
    </location>
</feature>
<keyword evidence="7 17" id="KW-0862">Zinc</keyword>
<dbReference type="EnsemblMetazoa" id="XM_014404855.2">
    <property type="protein sequence ID" value="XP_014260341.1"/>
    <property type="gene ID" value="LOC106672985"/>
</dbReference>
<feature type="binding site" evidence="19">
    <location>
        <position position="378"/>
    </location>
    <ligand>
        <name>Zn(2+)</name>
        <dbReference type="ChEBI" id="CHEBI:29105"/>
        <label>2</label>
        <note>catalytic</note>
    </ligand>
</feature>
<dbReference type="Proteomes" id="UP000494040">
    <property type="component" value="Unassembled WGS sequence"/>
</dbReference>
<feature type="active site" description="Proton donor 2" evidence="15">
    <location>
        <position position="508"/>
    </location>
</feature>
<dbReference type="GeneID" id="106672985"/>
<dbReference type="PANTHER" id="PTHR10514:SF44">
    <property type="entry name" value="ANGIOTENSIN-CONVERTING ENZYME-RELATED"/>
    <property type="match status" value="1"/>
</dbReference>
<protein>
    <recommendedName>
        <fullName evidence="12 21">Angiotensin-converting enzyme</fullName>
        <ecNumber evidence="21">3.4.-.-</ecNumber>
    </recommendedName>
</protein>
<dbReference type="AlphaFoldDB" id="A0A8I6S7C1"/>
<evidence type="ECO:0000256" key="20">
    <source>
        <dbReference type="PROSITE-ProRule" id="PRU01355"/>
    </source>
</evidence>
<dbReference type="PANTHER" id="PTHR10514">
    <property type="entry name" value="ANGIOTENSIN-CONVERTING ENZYME"/>
    <property type="match status" value="1"/>
</dbReference>
<feature type="binding site" evidence="17">
    <location>
        <position position="382"/>
    </location>
    <ligand>
        <name>Zn(2+)</name>
        <dbReference type="ChEBI" id="CHEBI:29105"/>
        <label>1</label>
        <note>catalytic</note>
    </ligand>
</feature>
<evidence type="ECO:0000256" key="11">
    <source>
        <dbReference type="ARBA" id="ARBA00036868"/>
    </source>
</evidence>
<evidence type="ECO:0000256" key="21">
    <source>
        <dbReference type="RuleBase" id="RU361144"/>
    </source>
</evidence>
<feature type="signal peptide" evidence="22">
    <location>
        <begin position="1"/>
        <end position="23"/>
    </location>
</feature>
<evidence type="ECO:0000256" key="2">
    <source>
        <dbReference type="ARBA" id="ARBA00022645"/>
    </source>
</evidence>
<dbReference type="OrthoDB" id="10029630at2759"/>
<name>A0A8I6S7C1_CIMLE</name>
<evidence type="ECO:0000256" key="13">
    <source>
        <dbReference type="PIRSR" id="PIRSR601548-1"/>
    </source>
</evidence>
<evidence type="ECO:0000256" key="1">
    <source>
        <dbReference type="ARBA" id="ARBA00008139"/>
    </source>
</evidence>
<evidence type="ECO:0000256" key="9">
    <source>
        <dbReference type="ARBA" id="ARBA00023157"/>
    </source>
</evidence>
<evidence type="ECO:0000256" key="6">
    <source>
        <dbReference type="ARBA" id="ARBA00022801"/>
    </source>
</evidence>
<feature type="binding site" evidence="17">
    <location>
        <position position="406"/>
    </location>
    <ligand>
        <name>Zn(2+)</name>
        <dbReference type="ChEBI" id="CHEBI:29105"/>
        <label>1</label>
        <note>catalytic</note>
    </ligand>
</feature>
<dbReference type="CDD" id="cd06461">
    <property type="entry name" value="M2_ACE"/>
    <property type="match status" value="1"/>
</dbReference>
<evidence type="ECO:0000256" key="17">
    <source>
        <dbReference type="PIRSR" id="PIRSR601548-3"/>
    </source>
</evidence>
<sequence>MAGTKRTTMKMFLCLLLVGFAFATGDYTEEAAVKFAKEQNELRGQLANMNTLVSWNYESNLTEHNKKIMLDTALETSIKVKKYWEETIKFPWQTFKDADLRRQFKQLSLLGTAALSDEKKKELNKLISDMGETYSKAKVCDYKDRTKCDLSLEPELLHVMATSRDPEELKYYWTEWREVSGKQYKDKYQKMVTLLNEAAVLNNFTDAAEYWKLDFESETFDKDLEDLLKQLDPLYKQLHAYVRRKLYLKYGEEVVSKKGPIPVHLLGNMWAQDWSNVFDILDPFPSSEEKKQTEDPVTLEMRKQNYTALKMFKLAEQFFTSLNLSAMPETFWEKSIIEKPKGVELTCHASAWDFYDGKDFRIKQCTTVDKHQFLVVHHEMGHIQYFLQYKDQPYVYREGANSGFHEAIGDIMSLSVGTEKHLAKLGLLKLEEESKESMVKSLMTVALAKFAFLPFGYLIDQYRWDIFKGKVKPENYNCAWWDMRVKYQGVEPPVQRNEEQFDAGAKYHVASNVPYVRYFVSHVLQFQFQESLCKAAGEFDLKDAAKQYLHQCDIYKSTAAGNLLGKMLRLGSSKPWPEALELVTGTKKMDASSVLNYFKPLYDWLVEENKKTDEYVGWQTPEKGVCAAV</sequence>
<dbReference type="OMA" id="SMMERPA"/>
<keyword evidence="4 17" id="KW-0479">Metal-binding</keyword>
<feature type="chain" id="PRO_5035251551" description="Angiotensin-converting enzyme" evidence="22">
    <location>
        <begin position="24"/>
        <end position="629"/>
    </location>
</feature>
<dbReference type="Gene3D" id="1.10.1370.30">
    <property type="match status" value="1"/>
</dbReference>
<evidence type="ECO:0000256" key="15">
    <source>
        <dbReference type="PIRSR" id="PIRSR601548-11"/>
    </source>
</evidence>
<keyword evidence="9 18" id="KW-1015">Disulfide bond</keyword>
<dbReference type="PRINTS" id="PR00791">
    <property type="entry name" value="PEPDIPTASEA"/>
</dbReference>
<evidence type="ECO:0000256" key="18">
    <source>
        <dbReference type="PIRSR" id="PIRSR601548-4"/>
    </source>
</evidence>
<evidence type="ECO:0000256" key="8">
    <source>
        <dbReference type="ARBA" id="ARBA00023049"/>
    </source>
</evidence>
<feature type="binding site" evidence="19">
    <location>
        <position position="406"/>
    </location>
    <ligand>
        <name>Zn(2+)</name>
        <dbReference type="ChEBI" id="CHEBI:29105"/>
        <label>2</label>
        <note>catalytic</note>
    </ligand>
</feature>
<dbReference type="PROSITE" id="PS52011">
    <property type="entry name" value="PEPTIDASE_M2"/>
    <property type="match status" value="1"/>
</dbReference>
<dbReference type="GO" id="GO:0006508">
    <property type="term" value="P:proteolysis"/>
    <property type="evidence" value="ECO:0007669"/>
    <property type="project" value="UniProtKB-KW"/>
</dbReference>
<dbReference type="FunFam" id="1.10.1370.30:FF:000004">
    <property type="entry name" value="Angiotensin-converting enzyme"/>
    <property type="match status" value="1"/>
</dbReference>
<feature type="disulfide bond" evidence="18">
    <location>
        <begin position="533"/>
        <end position="552"/>
    </location>
</feature>
<dbReference type="GO" id="GO:0008237">
    <property type="term" value="F:metallopeptidase activity"/>
    <property type="evidence" value="ECO:0007669"/>
    <property type="project" value="UniProtKB-KW"/>
</dbReference>
<accession>A0A8I6S7C1</accession>
<evidence type="ECO:0000256" key="16">
    <source>
        <dbReference type="PIRSR" id="PIRSR601548-2"/>
    </source>
</evidence>
<feature type="active site" description="Proton acceptor 2" evidence="15">
    <location>
        <position position="379"/>
    </location>
</feature>
<dbReference type="InterPro" id="IPR001548">
    <property type="entry name" value="Peptidase_M2"/>
</dbReference>
<keyword evidence="10 14" id="KW-0325">Glycoprotein</keyword>
<evidence type="ECO:0000256" key="4">
    <source>
        <dbReference type="ARBA" id="ARBA00022723"/>
    </source>
</evidence>
<feature type="active site" description="Proton acceptor 1" evidence="13">
    <location>
        <position position="379"/>
    </location>
</feature>
<dbReference type="EC" id="3.4.-.-" evidence="21"/>
<evidence type="ECO:0000256" key="7">
    <source>
        <dbReference type="ARBA" id="ARBA00022833"/>
    </source>
</evidence>
<keyword evidence="3 21" id="KW-0645">Protease</keyword>
<evidence type="ECO:0000256" key="19">
    <source>
        <dbReference type="PIRSR" id="PIRSR601548-8"/>
    </source>
</evidence>
<proteinExistence type="inferred from homology"/>
<comment type="cofactor">
    <cofactor evidence="21">
        <name>Zn(2+)</name>
        <dbReference type="ChEBI" id="CHEBI:29105"/>
    </cofactor>
    <text evidence="21">Binds 1 zinc ion per subunit.</text>
</comment>
<evidence type="ECO:0000313" key="24">
    <source>
        <dbReference type="Proteomes" id="UP000494040"/>
    </source>
</evidence>
<dbReference type="GO" id="GO:0046872">
    <property type="term" value="F:metal ion binding"/>
    <property type="evidence" value="ECO:0007669"/>
    <property type="project" value="UniProtKB-KW"/>
</dbReference>